<sequence length="399" mass="44016">MDISLQTHQTYIGKPVNSLPTPALVLSKPVLEKNVKRLHGDIDALGIGFRPHVKTLKTIEATRIMLANGKYRKIVASTLSEIRGCLPLVKEGVLDECLYGLPIRPSVLANLDAFTSQHKLKIVLMIDHADHIGILEEFNTRTGRTAPWPVFIKVDVGTSRAGIVNSSPRLDQVIQSANDSTAVSIYGFYCHAGHSYASKTTDQAVKVLQDELEGVLTAAKKLVDRKAEDGELILSIGATPTAHVVANLKKILPANTNLELHAGNFPANDLQQVATGLVAQDDQAVRVIAEVCSVYPERNEALINAGVIALTKETSSFAGLARWTDDINWSIVRVSQEHGIFSWVGEESKKEKAEDRFRVGQKVLLYIQHACITSAMHYIMYVVDEQDIVRETWIPWKGW</sequence>
<keyword evidence="8" id="KW-0456">Lyase</keyword>
<dbReference type="PANTHER" id="PTHR28004">
    <property type="entry name" value="ZGC:162816-RELATED"/>
    <property type="match status" value="1"/>
</dbReference>
<evidence type="ECO:0000256" key="2">
    <source>
        <dbReference type="ARBA" id="ARBA00001947"/>
    </source>
</evidence>
<evidence type="ECO:0000256" key="11">
    <source>
        <dbReference type="ARBA" id="ARBA00066349"/>
    </source>
</evidence>
<evidence type="ECO:0000256" key="1">
    <source>
        <dbReference type="ARBA" id="ARBA00001933"/>
    </source>
</evidence>
<evidence type="ECO:0000256" key="4">
    <source>
        <dbReference type="ARBA" id="ARBA00022575"/>
    </source>
</evidence>
<evidence type="ECO:0000256" key="3">
    <source>
        <dbReference type="ARBA" id="ARBA00005323"/>
    </source>
</evidence>
<comment type="catalytic activity">
    <reaction evidence="9">
        <text>D-serine = pyruvate + NH4(+)</text>
        <dbReference type="Rhea" id="RHEA:13977"/>
        <dbReference type="ChEBI" id="CHEBI:15361"/>
        <dbReference type="ChEBI" id="CHEBI:28938"/>
        <dbReference type="ChEBI" id="CHEBI:35247"/>
        <dbReference type="EC" id="4.3.1.18"/>
    </reaction>
    <physiologicalReaction direction="left-to-right" evidence="9">
        <dbReference type="Rhea" id="RHEA:13978"/>
    </physiologicalReaction>
</comment>
<evidence type="ECO:0000256" key="8">
    <source>
        <dbReference type="ARBA" id="ARBA00023239"/>
    </source>
</evidence>
<dbReference type="EMBL" id="CVMT01000003">
    <property type="protein sequence ID" value="CRG87830.1"/>
    <property type="molecule type" value="Genomic_DNA"/>
</dbReference>
<comment type="cofactor">
    <cofactor evidence="2">
        <name>Zn(2+)</name>
        <dbReference type="ChEBI" id="CHEBI:29105"/>
    </cofactor>
</comment>
<dbReference type="Gene3D" id="2.40.37.20">
    <property type="entry name" value="D-serine dehydratase-like domain"/>
    <property type="match status" value="1"/>
</dbReference>
<dbReference type="Pfam" id="PF14031">
    <property type="entry name" value="D-ser_dehydrat"/>
    <property type="match status" value="1"/>
</dbReference>
<gene>
    <name evidence="15" type="ORF">PISL3812_04851</name>
</gene>
<dbReference type="InterPro" id="IPR029066">
    <property type="entry name" value="PLP-binding_barrel"/>
</dbReference>
<evidence type="ECO:0000256" key="13">
    <source>
        <dbReference type="ARBA" id="ARBA00075219"/>
    </source>
</evidence>
<dbReference type="PANTHER" id="PTHR28004:SF2">
    <property type="entry name" value="D-SERINE DEHYDRATASE"/>
    <property type="match status" value="1"/>
</dbReference>
<dbReference type="OrthoDB" id="20198at2759"/>
<dbReference type="GO" id="GO:0008721">
    <property type="term" value="F:D-serine ammonia-lyase activity"/>
    <property type="evidence" value="ECO:0007669"/>
    <property type="project" value="UniProtKB-EC"/>
</dbReference>
<dbReference type="GO" id="GO:0009636">
    <property type="term" value="P:response to toxic substance"/>
    <property type="evidence" value="ECO:0007669"/>
    <property type="project" value="UniProtKB-KW"/>
</dbReference>
<evidence type="ECO:0000256" key="6">
    <source>
        <dbReference type="ARBA" id="ARBA00022833"/>
    </source>
</evidence>
<comment type="cofactor">
    <cofactor evidence="1">
        <name>pyridoxal 5'-phosphate</name>
        <dbReference type="ChEBI" id="CHEBI:597326"/>
    </cofactor>
</comment>
<proteinExistence type="inferred from homology"/>
<organism evidence="15 16">
    <name type="scientific">Talaromyces islandicus</name>
    <name type="common">Penicillium islandicum</name>
    <dbReference type="NCBI Taxonomy" id="28573"/>
    <lineage>
        <taxon>Eukaryota</taxon>
        <taxon>Fungi</taxon>
        <taxon>Dikarya</taxon>
        <taxon>Ascomycota</taxon>
        <taxon>Pezizomycotina</taxon>
        <taxon>Eurotiomycetes</taxon>
        <taxon>Eurotiomycetidae</taxon>
        <taxon>Eurotiales</taxon>
        <taxon>Trichocomaceae</taxon>
        <taxon>Talaromyces</taxon>
        <taxon>Talaromyces sect. Islandici</taxon>
    </lineage>
</organism>
<dbReference type="Proteomes" id="UP000054383">
    <property type="component" value="Unassembled WGS sequence"/>
</dbReference>
<feature type="domain" description="D-serine dehydratase-like" evidence="14">
    <location>
        <begin position="284"/>
        <end position="384"/>
    </location>
</feature>
<dbReference type="GO" id="GO:0046872">
    <property type="term" value="F:metal ion binding"/>
    <property type="evidence" value="ECO:0007669"/>
    <property type="project" value="UniProtKB-KW"/>
</dbReference>
<dbReference type="EC" id="4.3.1.18" evidence="11"/>
<dbReference type="InterPro" id="IPR042208">
    <property type="entry name" value="D-ser_dehydrat-like_sf"/>
</dbReference>
<comment type="similarity">
    <text evidence="3">Belongs to the DSD1 family.</text>
</comment>
<keyword evidence="16" id="KW-1185">Reference proteome</keyword>
<dbReference type="FunFam" id="3.20.20.10:FF:000016">
    <property type="entry name" value="D-serine dehydratase"/>
    <property type="match status" value="1"/>
</dbReference>
<dbReference type="STRING" id="28573.A0A0U1LYU6"/>
<dbReference type="SMART" id="SM01119">
    <property type="entry name" value="D-ser_dehydrat"/>
    <property type="match status" value="1"/>
</dbReference>
<evidence type="ECO:0000256" key="7">
    <source>
        <dbReference type="ARBA" id="ARBA00022898"/>
    </source>
</evidence>
<evidence type="ECO:0000256" key="5">
    <source>
        <dbReference type="ARBA" id="ARBA00022723"/>
    </source>
</evidence>
<reference evidence="15 16" key="1">
    <citation type="submission" date="2015-04" db="EMBL/GenBank/DDBJ databases">
        <authorList>
            <person name="Syromyatnikov M.Y."/>
            <person name="Popov V.N."/>
        </authorList>
    </citation>
    <scope>NUCLEOTIDE SEQUENCE [LARGE SCALE GENOMIC DNA]</scope>
    <source>
        <strain evidence="15">WF-38-12</strain>
    </source>
</reference>
<dbReference type="Gene3D" id="3.20.20.10">
    <property type="entry name" value="Alanine racemase"/>
    <property type="match status" value="1"/>
</dbReference>
<accession>A0A0U1LYU6</accession>
<dbReference type="SUPFAM" id="SSF51419">
    <property type="entry name" value="PLP-binding barrel"/>
    <property type="match status" value="1"/>
</dbReference>
<evidence type="ECO:0000256" key="9">
    <source>
        <dbReference type="ARBA" id="ARBA00051198"/>
    </source>
</evidence>
<evidence type="ECO:0000313" key="16">
    <source>
        <dbReference type="Proteomes" id="UP000054383"/>
    </source>
</evidence>
<dbReference type="InterPro" id="IPR001608">
    <property type="entry name" value="Ala_racemase_N"/>
</dbReference>
<dbReference type="InterPro" id="IPR026956">
    <property type="entry name" value="D-ser_dehydrat-like_dom"/>
</dbReference>
<evidence type="ECO:0000256" key="10">
    <source>
        <dbReference type="ARBA" id="ARBA00055764"/>
    </source>
</evidence>
<dbReference type="OMA" id="WPRFYGW"/>
<evidence type="ECO:0000313" key="15">
    <source>
        <dbReference type="EMBL" id="CRG87830.1"/>
    </source>
</evidence>
<dbReference type="AlphaFoldDB" id="A0A0U1LYU6"/>
<dbReference type="Pfam" id="PF01168">
    <property type="entry name" value="Ala_racemase_N"/>
    <property type="match status" value="1"/>
</dbReference>
<name>A0A0U1LYU6_TALIS</name>
<comment type="function">
    <text evidence="10">Catalyzes the conversion of D-serine to pyruvate and ammonia. May play a role in D-serine detoxification.</text>
</comment>
<evidence type="ECO:0000256" key="12">
    <source>
        <dbReference type="ARBA" id="ARBA00069616"/>
    </source>
</evidence>
<protein>
    <recommendedName>
        <fullName evidence="12">D-serine dehydratase</fullName>
        <ecNumber evidence="11">4.3.1.18</ecNumber>
    </recommendedName>
    <alternativeName>
        <fullName evidence="13">D-serine deaminase</fullName>
    </alternativeName>
</protein>
<dbReference type="InterPro" id="IPR051466">
    <property type="entry name" value="D-amino_acid_metab_enzyme"/>
</dbReference>
<keyword evidence="7" id="KW-0663">Pyridoxal phosphate</keyword>
<keyword evidence="5" id="KW-0479">Metal-binding</keyword>
<evidence type="ECO:0000259" key="14">
    <source>
        <dbReference type="SMART" id="SM01119"/>
    </source>
</evidence>
<keyword evidence="6" id="KW-0862">Zinc</keyword>
<dbReference type="GO" id="GO:0036088">
    <property type="term" value="P:D-serine catabolic process"/>
    <property type="evidence" value="ECO:0007669"/>
    <property type="project" value="TreeGrafter"/>
</dbReference>
<keyword evidence="4" id="KW-0216">Detoxification</keyword>